<evidence type="ECO:0000259" key="18">
    <source>
        <dbReference type="Pfam" id="PF01087"/>
    </source>
</evidence>
<feature type="domain" description="Galactose-1-phosphate uridyl transferase C-terminal" evidence="19">
    <location>
        <begin position="220"/>
        <end position="378"/>
    </location>
</feature>
<evidence type="ECO:0000256" key="7">
    <source>
        <dbReference type="ARBA" id="ARBA00022679"/>
    </source>
</evidence>
<dbReference type="FunFam" id="3.30.428.10:FF:000002">
    <property type="entry name" value="Galactose-1-phosphate uridylyltransferase"/>
    <property type="match status" value="1"/>
</dbReference>
<protein>
    <recommendedName>
        <fullName evidence="6 16">Galactose-1-phosphate uridylyltransferase</fullName>
        <ecNumber evidence="5 16">2.7.7.12</ecNumber>
    </recommendedName>
</protein>
<evidence type="ECO:0000256" key="15">
    <source>
        <dbReference type="PIRSR" id="PIRSR000808-4"/>
    </source>
</evidence>
<feature type="binding site" evidence="15">
    <location>
        <position position="194"/>
    </location>
    <ligand>
        <name>Fe cation</name>
        <dbReference type="ChEBI" id="CHEBI:24875"/>
    </ligand>
</feature>
<comment type="subunit">
    <text evidence="4">Homodimer.</text>
</comment>
<dbReference type="InterPro" id="IPR019779">
    <property type="entry name" value="GalP_UDPtransf1_His-AS"/>
</dbReference>
<dbReference type="Pfam" id="PF01087">
    <property type="entry name" value="GalP_UDP_transf"/>
    <property type="match status" value="1"/>
</dbReference>
<evidence type="ECO:0000256" key="2">
    <source>
        <dbReference type="ARBA" id="ARBA00004947"/>
    </source>
</evidence>
<feature type="binding site" evidence="14">
    <location>
        <position position="61"/>
    </location>
    <ligand>
        <name>Zn(2+)</name>
        <dbReference type="ChEBI" id="CHEBI:29105"/>
    </ligand>
</feature>
<dbReference type="PANTHER" id="PTHR11943:SF1">
    <property type="entry name" value="GALACTOSE-1-PHOSPHATE URIDYLYLTRANSFERASE"/>
    <property type="match status" value="1"/>
</dbReference>
<feature type="binding site" evidence="14">
    <location>
        <position position="176"/>
    </location>
    <ligand>
        <name>Zn(2+)</name>
        <dbReference type="ChEBI" id="CHEBI:29105"/>
    </ligand>
</feature>
<feature type="binding site" evidence="15">
    <location>
        <position position="332"/>
    </location>
    <ligand>
        <name>Fe cation</name>
        <dbReference type="ChEBI" id="CHEBI:24875"/>
    </ligand>
</feature>
<dbReference type="GO" id="GO:0033499">
    <property type="term" value="P:galactose catabolic process via UDP-galactose, Leloir pathway"/>
    <property type="evidence" value="ECO:0007669"/>
    <property type="project" value="TreeGrafter"/>
</dbReference>
<dbReference type="PROSITE" id="PS00117">
    <property type="entry name" value="GAL_P_UDP_TRANSF_I"/>
    <property type="match status" value="1"/>
</dbReference>
<dbReference type="NCBIfam" id="TIGR00209">
    <property type="entry name" value="galT_1"/>
    <property type="match status" value="1"/>
</dbReference>
<keyword evidence="11 16" id="KW-0299">Galactose metabolism</keyword>
<evidence type="ECO:0000313" key="20">
    <source>
        <dbReference type="EMBL" id="KDQ12331.1"/>
    </source>
</evidence>
<name>A0A067MLA8_BOTB1</name>
<dbReference type="InParanoid" id="A0A067MLA8"/>
<dbReference type="HOGENOM" id="CLU_029960_0_0_1"/>
<evidence type="ECO:0000259" key="19">
    <source>
        <dbReference type="Pfam" id="PF02744"/>
    </source>
</evidence>
<dbReference type="GO" id="GO:0008108">
    <property type="term" value="F:UDP-glucose:hexose-1-phosphate uridylyltransferase activity"/>
    <property type="evidence" value="ECO:0007669"/>
    <property type="project" value="UniProtKB-EC"/>
</dbReference>
<dbReference type="Gene3D" id="3.30.428.10">
    <property type="entry name" value="HIT-like"/>
    <property type="match status" value="2"/>
</dbReference>
<comment type="similarity">
    <text evidence="3 16">Belongs to the galactose-1-phosphate uridylyltransferase type 1 family.</text>
</comment>
<feature type="binding site" evidence="14">
    <location>
        <position position="125"/>
    </location>
    <ligand>
        <name>Zn(2+)</name>
        <dbReference type="ChEBI" id="CHEBI:29105"/>
    </ligand>
</feature>
<dbReference type="EMBL" id="KL198051">
    <property type="protein sequence ID" value="KDQ12331.1"/>
    <property type="molecule type" value="Genomic_DNA"/>
</dbReference>
<comment type="catalytic activity">
    <reaction evidence="1 16">
        <text>alpha-D-galactose 1-phosphate + UDP-alpha-D-glucose = alpha-D-glucose 1-phosphate + UDP-alpha-D-galactose</text>
        <dbReference type="Rhea" id="RHEA:13989"/>
        <dbReference type="ChEBI" id="CHEBI:58336"/>
        <dbReference type="ChEBI" id="CHEBI:58601"/>
        <dbReference type="ChEBI" id="CHEBI:58885"/>
        <dbReference type="ChEBI" id="CHEBI:66914"/>
        <dbReference type="EC" id="2.7.7.12"/>
    </reaction>
</comment>
<feature type="region of interest" description="Disordered" evidence="17">
    <location>
        <begin position="1"/>
        <end position="24"/>
    </location>
</feature>
<dbReference type="FunCoup" id="A0A067MLA8">
    <property type="interactions" value="226"/>
</dbReference>
<feature type="domain" description="Galactose-1-phosphate uridyl transferase N-terminal" evidence="18">
    <location>
        <begin position="13"/>
        <end position="188"/>
    </location>
</feature>
<dbReference type="PANTHER" id="PTHR11943">
    <property type="entry name" value="GALACTOSE-1-PHOSPHATE URIDYLYLTRANSFERASE"/>
    <property type="match status" value="1"/>
</dbReference>
<organism evidence="20 21">
    <name type="scientific">Botryobasidium botryosum (strain FD-172 SS1)</name>
    <dbReference type="NCBI Taxonomy" id="930990"/>
    <lineage>
        <taxon>Eukaryota</taxon>
        <taxon>Fungi</taxon>
        <taxon>Dikarya</taxon>
        <taxon>Basidiomycota</taxon>
        <taxon>Agaricomycotina</taxon>
        <taxon>Agaricomycetes</taxon>
        <taxon>Cantharellales</taxon>
        <taxon>Botryobasidiaceae</taxon>
        <taxon>Botryobasidium</taxon>
    </lineage>
</organism>
<evidence type="ECO:0000256" key="12">
    <source>
        <dbReference type="ARBA" id="ARBA00023277"/>
    </source>
</evidence>
<feature type="binding site" evidence="15">
    <location>
        <position position="330"/>
    </location>
    <ligand>
        <name>Fe cation</name>
        <dbReference type="ChEBI" id="CHEBI:24875"/>
    </ligand>
</feature>
<evidence type="ECO:0000256" key="9">
    <source>
        <dbReference type="ARBA" id="ARBA00022723"/>
    </source>
</evidence>
<accession>A0A067MLA8</accession>
<dbReference type="UniPathway" id="UPA00214"/>
<keyword evidence="9 14" id="KW-0479">Metal-binding</keyword>
<evidence type="ECO:0000256" key="4">
    <source>
        <dbReference type="ARBA" id="ARBA00011738"/>
    </source>
</evidence>
<feature type="binding site" evidence="15">
    <location>
        <position position="310"/>
    </location>
    <ligand>
        <name>Fe cation</name>
        <dbReference type="ChEBI" id="CHEBI:24875"/>
    </ligand>
</feature>
<evidence type="ECO:0000256" key="8">
    <source>
        <dbReference type="ARBA" id="ARBA00022695"/>
    </source>
</evidence>
<dbReference type="SUPFAM" id="SSF54197">
    <property type="entry name" value="HIT-like"/>
    <property type="match status" value="2"/>
</dbReference>
<gene>
    <name evidence="20" type="ORF">BOTBODRAFT_113126</name>
</gene>
<keyword evidence="10 14" id="KW-0862">Zinc</keyword>
<keyword evidence="21" id="KW-1185">Reference proteome</keyword>
<evidence type="ECO:0000256" key="3">
    <source>
        <dbReference type="ARBA" id="ARBA00010951"/>
    </source>
</evidence>
<comment type="cofactor">
    <cofactor evidence="14">
        <name>Zn(2+)</name>
        <dbReference type="ChEBI" id="CHEBI:29105"/>
    </cofactor>
    <text evidence="14">Binds 1 zinc ion per subunit.</text>
</comment>
<dbReference type="GO" id="GO:0005737">
    <property type="term" value="C:cytoplasm"/>
    <property type="evidence" value="ECO:0007669"/>
    <property type="project" value="TreeGrafter"/>
</dbReference>
<comment type="pathway">
    <text evidence="2 16">Carbohydrate metabolism; galactose metabolism.</text>
</comment>
<dbReference type="CDD" id="cd00608">
    <property type="entry name" value="GalT"/>
    <property type="match status" value="1"/>
</dbReference>
<keyword evidence="8 16" id="KW-0548">Nucleotidyltransferase</keyword>
<reference evidence="21" key="1">
    <citation type="journal article" date="2014" name="Proc. Natl. Acad. Sci. U.S.A.">
        <title>Extensive sampling of basidiomycete genomes demonstrates inadequacy of the white-rot/brown-rot paradigm for wood decay fungi.</title>
        <authorList>
            <person name="Riley R."/>
            <person name="Salamov A.A."/>
            <person name="Brown D.W."/>
            <person name="Nagy L.G."/>
            <person name="Floudas D."/>
            <person name="Held B.W."/>
            <person name="Levasseur A."/>
            <person name="Lombard V."/>
            <person name="Morin E."/>
            <person name="Otillar R."/>
            <person name="Lindquist E.A."/>
            <person name="Sun H."/>
            <person name="LaButti K.M."/>
            <person name="Schmutz J."/>
            <person name="Jabbour D."/>
            <person name="Luo H."/>
            <person name="Baker S.E."/>
            <person name="Pisabarro A.G."/>
            <person name="Walton J.D."/>
            <person name="Blanchette R.A."/>
            <person name="Henrissat B."/>
            <person name="Martin F."/>
            <person name="Cullen D."/>
            <person name="Hibbett D.S."/>
            <person name="Grigoriev I.V."/>
        </authorList>
    </citation>
    <scope>NUCLEOTIDE SEQUENCE [LARGE SCALE GENOMIC DNA]</scope>
    <source>
        <strain evidence="21">FD-172 SS1</strain>
    </source>
</reference>
<dbReference type="Pfam" id="PF02744">
    <property type="entry name" value="GalP_UDP_tr_C"/>
    <property type="match status" value="1"/>
</dbReference>
<dbReference type="GO" id="GO:0008270">
    <property type="term" value="F:zinc ion binding"/>
    <property type="evidence" value="ECO:0007669"/>
    <property type="project" value="InterPro"/>
</dbReference>
<feature type="active site" description="Tele-UMP-histidine intermediate" evidence="13">
    <location>
        <position position="178"/>
    </location>
</feature>
<dbReference type="AlphaFoldDB" id="A0A067MLA8"/>
<sequence length="379" mass="42198">MAERSDDGSAAAFDPTAHPHRRYNPLTGEHVLVSPHRNKRPWQGQTETDHVAQSPTYDPQCYLCPGNKRSGGQLNEVYDSTLVFSNDFPALLSSTSPPAPPAPHPLLTTQPVQGACDVLIFHPRHDLTLARLEIPEIVRIVEEWRRVYEKRGREEGIKYVQIFENKGALMGCSNPHPHGQVWSLSVIPGIPATELGSLSRYATSSPPPSAAPKGPGGKPCLLCEYAHFEVNADKPEEGRVVAKNEDWVAVVPWWAVWPFEILLLPYKRHIPSISHLTGDEIGSFAQILSAVTIKYDNLFRTSFAYSMGVHQKPVLGDKSVEDEHDVAHLHVHFSPPLLRSATVRKFLVGFELMAEPQRDLTAEQAAGRLRECSDVHYLK</sequence>
<dbReference type="PIRSF" id="PIRSF000808">
    <property type="entry name" value="GalT"/>
    <property type="match status" value="1"/>
</dbReference>
<keyword evidence="12 16" id="KW-0119">Carbohydrate metabolism</keyword>
<keyword evidence="15" id="KW-0408">Iron</keyword>
<comment type="cofactor">
    <cofactor evidence="15">
        <name>Fe cation</name>
        <dbReference type="ChEBI" id="CHEBI:24875"/>
    </cofactor>
    <text evidence="15">Binds 1 Fe cation per subunit.</text>
</comment>
<evidence type="ECO:0000256" key="16">
    <source>
        <dbReference type="RuleBase" id="RU000506"/>
    </source>
</evidence>
<evidence type="ECO:0000256" key="1">
    <source>
        <dbReference type="ARBA" id="ARBA00001107"/>
    </source>
</evidence>
<feature type="binding site" evidence="14">
    <location>
        <position position="64"/>
    </location>
    <ligand>
        <name>Zn(2+)</name>
        <dbReference type="ChEBI" id="CHEBI:29105"/>
    </ligand>
</feature>
<evidence type="ECO:0000256" key="6">
    <source>
        <dbReference type="ARBA" id="ARBA00016340"/>
    </source>
</evidence>
<evidence type="ECO:0000256" key="17">
    <source>
        <dbReference type="SAM" id="MobiDB-lite"/>
    </source>
</evidence>
<evidence type="ECO:0000256" key="13">
    <source>
        <dbReference type="PIRSR" id="PIRSR000808-1"/>
    </source>
</evidence>
<evidence type="ECO:0000256" key="10">
    <source>
        <dbReference type="ARBA" id="ARBA00022833"/>
    </source>
</evidence>
<proteinExistence type="inferred from homology"/>
<dbReference type="InterPro" id="IPR001937">
    <property type="entry name" value="GalP_UDPtransf1"/>
</dbReference>
<evidence type="ECO:0000256" key="11">
    <source>
        <dbReference type="ARBA" id="ARBA00023144"/>
    </source>
</evidence>
<keyword evidence="7 16" id="KW-0808">Transferase</keyword>
<dbReference type="STRING" id="930990.A0A067MLA8"/>
<evidence type="ECO:0000256" key="5">
    <source>
        <dbReference type="ARBA" id="ARBA00012384"/>
    </source>
</evidence>
<dbReference type="EC" id="2.7.7.12" evidence="5 16"/>
<dbReference type="Proteomes" id="UP000027195">
    <property type="component" value="Unassembled WGS sequence"/>
</dbReference>
<evidence type="ECO:0000313" key="21">
    <source>
        <dbReference type="Proteomes" id="UP000027195"/>
    </source>
</evidence>
<dbReference type="InterPro" id="IPR036265">
    <property type="entry name" value="HIT-like_sf"/>
</dbReference>
<dbReference type="InterPro" id="IPR005850">
    <property type="entry name" value="GalP_Utransf_C"/>
</dbReference>
<dbReference type="OrthoDB" id="418412at2759"/>
<evidence type="ECO:0000256" key="14">
    <source>
        <dbReference type="PIRSR" id="PIRSR000808-3"/>
    </source>
</evidence>
<dbReference type="InterPro" id="IPR005849">
    <property type="entry name" value="GalP_Utransf_N"/>
</dbReference>